<sequence>MMILVCISTLTFVDCADTVRDLGVMHGLGILSASHDGSIMLWAQSGEVLMVMVGHTSIVYSVDAHVSGLIVSGSEDRFAKI</sequence>
<organism evidence="5 6">
    <name type="scientific">Gossypium harknessii</name>
    <dbReference type="NCBI Taxonomy" id="34285"/>
    <lineage>
        <taxon>Eukaryota</taxon>
        <taxon>Viridiplantae</taxon>
        <taxon>Streptophyta</taxon>
        <taxon>Embryophyta</taxon>
        <taxon>Tracheophyta</taxon>
        <taxon>Spermatophyta</taxon>
        <taxon>Magnoliopsida</taxon>
        <taxon>eudicotyledons</taxon>
        <taxon>Gunneridae</taxon>
        <taxon>Pentapetalae</taxon>
        <taxon>rosids</taxon>
        <taxon>malvids</taxon>
        <taxon>Malvales</taxon>
        <taxon>Malvaceae</taxon>
        <taxon>Malvoideae</taxon>
        <taxon>Gossypium</taxon>
    </lineage>
</organism>
<evidence type="ECO:0000256" key="3">
    <source>
        <dbReference type="ARBA" id="ARBA00022737"/>
    </source>
</evidence>
<dbReference type="InterPro" id="IPR001680">
    <property type="entry name" value="WD40_rpt"/>
</dbReference>
<evidence type="ECO:0000256" key="2">
    <source>
        <dbReference type="ARBA" id="ARBA00022574"/>
    </source>
</evidence>
<name>A0A7J9I0E1_9ROSI</name>
<dbReference type="Proteomes" id="UP000593560">
    <property type="component" value="Unassembled WGS sequence"/>
</dbReference>
<dbReference type="InterPro" id="IPR015943">
    <property type="entry name" value="WD40/YVTN_repeat-like_dom_sf"/>
</dbReference>
<dbReference type="PANTHER" id="PTHR19849">
    <property type="entry name" value="PHOSPHOLIPASE A-2-ACTIVATING PROTEIN"/>
    <property type="match status" value="1"/>
</dbReference>
<dbReference type="GO" id="GO:0043161">
    <property type="term" value="P:proteasome-mediated ubiquitin-dependent protein catabolic process"/>
    <property type="evidence" value="ECO:0007669"/>
    <property type="project" value="TreeGrafter"/>
</dbReference>
<dbReference type="PANTHER" id="PTHR19849:SF0">
    <property type="entry name" value="PHOSPHOLIPASE A-2-ACTIVATING PROTEIN"/>
    <property type="match status" value="1"/>
</dbReference>
<evidence type="ECO:0000256" key="1">
    <source>
        <dbReference type="ARBA" id="ARBA00022490"/>
    </source>
</evidence>
<dbReference type="AlphaFoldDB" id="A0A7J9I0E1"/>
<comment type="caution">
    <text evidence="5">The sequence shown here is derived from an EMBL/GenBank/DDBJ whole genome shotgun (WGS) entry which is preliminary data.</text>
</comment>
<reference evidence="5 6" key="1">
    <citation type="journal article" date="2019" name="Genome Biol. Evol.">
        <title>Insights into the evolution of the New World diploid cottons (Gossypium, subgenus Houzingenia) based on genome sequencing.</title>
        <authorList>
            <person name="Grover C.E."/>
            <person name="Arick M.A. 2nd"/>
            <person name="Thrash A."/>
            <person name="Conover J.L."/>
            <person name="Sanders W.S."/>
            <person name="Peterson D.G."/>
            <person name="Frelichowski J.E."/>
            <person name="Scheffler J.A."/>
            <person name="Scheffler B.E."/>
            <person name="Wendel J.F."/>
        </authorList>
    </citation>
    <scope>NUCLEOTIDE SEQUENCE [LARGE SCALE GENOMIC DNA]</scope>
    <source>
        <strain evidence="5">0</strain>
        <tissue evidence="5">Leaf</tissue>
    </source>
</reference>
<dbReference type="Gene3D" id="2.130.10.10">
    <property type="entry name" value="YVTN repeat-like/Quinoprotein amine dehydrogenase"/>
    <property type="match status" value="1"/>
</dbReference>
<dbReference type="GO" id="GO:0005737">
    <property type="term" value="C:cytoplasm"/>
    <property type="evidence" value="ECO:0007669"/>
    <property type="project" value="TreeGrafter"/>
</dbReference>
<feature type="signal peptide" evidence="4">
    <location>
        <begin position="1"/>
        <end position="15"/>
    </location>
</feature>
<keyword evidence="1" id="KW-0963">Cytoplasm</keyword>
<dbReference type="Pfam" id="PF00400">
    <property type="entry name" value="WD40"/>
    <property type="match status" value="2"/>
</dbReference>
<keyword evidence="6" id="KW-1185">Reference proteome</keyword>
<evidence type="ECO:0000313" key="6">
    <source>
        <dbReference type="Proteomes" id="UP000593560"/>
    </source>
</evidence>
<evidence type="ECO:0000256" key="4">
    <source>
        <dbReference type="SAM" id="SignalP"/>
    </source>
</evidence>
<dbReference type="GO" id="GO:0043130">
    <property type="term" value="F:ubiquitin binding"/>
    <property type="evidence" value="ECO:0007669"/>
    <property type="project" value="TreeGrafter"/>
</dbReference>
<keyword evidence="2" id="KW-0853">WD repeat</keyword>
<dbReference type="EMBL" id="JABFAD010000012">
    <property type="protein sequence ID" value="MBA0815074.1"/>
    <property type="molecule type" value="Genomic_DNA"/>
</dbReference>
<evidence type="ECO:0000313" key="5">
    <source>
        <dbReference type="EMBL" id="MBA0815074.1"/>
    </source>
</evidence>
<keyword evidence="4" id="KW-0732">Signal</keyword>
<keyword evidence="3" id="KW-0677">Repeat</keyword>
<dbReference type="GO" id="GO:0005634">
    <property type="term" value="C:nucleus"/>
    <property type="evidence" value="ECO:0007669"/>
    <property type="project" value="TreeGrafter"/>
</dbReference>
<dbReference type="OrthoDB" id="10265988at2759"/>
<accession>A0A7J9I0E1</accession>
<feature type="chain" id="PRO_5029819177" evidence="4">
    <location>
        <begin position="16"/>
        <end position="81"/>
    </location>
</feature>
<feature type="non-terminal residue" evidence="5">
    <location>
        <position position="81"/>
    </location>
</feature>
<dbReference type="SUPFAM" id="SSF50978">
    <property type="entry name" value="WD40 repeat-like"/>
    <property type="match status" value="1"/>
</dbReference>
<dbReference type="InterPro" id="IPR036322">
    <property type="entry name" value="WD40_repeat_dom_sf"/>
</dbReference>
<dbReference type="GO" id="GO:0010992">
    <property type="term" value="P:ubiquitin recycling"/>
    <property type="evidence" value="ECO:0007669"/>
    <property type="project" value="TreeGrafter"/>
</dbReference>
<protein>
    <submittedName>
        <fullName evidence="5">Uncharacterized protein</fullName>
    </submittedName>
</protein>
<proteinExistence type="predicted"/>
<gene>
    <name evidence="5" type="ORF">Gohar_020849</name>
</gene>